<keyword evidence="1" id="KW-0862">Zinc</keyword>
<name>A0A8J5YHU2_9ROSI</name>
<dbReference type="GO" id="GO:0003676">
    <property type="term" value="F:nucleic acid binding"/>
    <property type="evidence" value="ECO:0007669"/>
    <property type="project" value="InterPro"/>
</dbReference>
<proteinExistence type="predicted"/>
<comment type="caution">
    <text evidence="3">The sequence shown here is derived from an EMBL/GenBank/DDBJ whole genome shotgun (WGS) entry which is preliminary data.</text>
</comment>
<dbReference type="InterPro" id="IPR001878">
    <property type="entry name" value="Znf_CCHC"/>
</dbReference>
<protein>
    <recommendedName>
        <fullName evidence="2">CCHC-type domain-containing protein</fullName>
    </recommendedName>
</protein>
<organism evidence="3 4">
    <name type="scientific">Gossypium anomalum</name>
    <dbReference type="NCBI Taxonomy" id="47600"/>
    <lineage>
        <taxon>Eukaryota</taxon>
        <taxon>Viridiplantae</taxon>
        <taxon>Streptophyta</taxon>
        <taxon>Embryophyta</taxon>
        <taxon>Tracheophyta</taxon>
        <taxon>Spermatophyta</taxon>
        <taxon>Magnoliopsida</taxon>
        <taxon>eudicotyledons</taxon>
        <taxon>Gunneridae</taxon>
        <taxon>Pentapetalae</taxon>
        <taxon>rosids</taxon>
        <taxon>malvids</taxon>
        <taxon>Malvales</taxon>
        <taxon>Malvaceae</taxon>
        <taxon>Malvoideae</taxon>
        <taxon>Gossypium</taxon>
    </lineage>
</organism>
<dbReference type="InterPro" id="IPR025558">
    <property type="entry name" value="DUF4283"/>
</dbReference>
<evidence type="ECO:0000259" key="2">
    <source>
        <dbReference type="PROSITE" id="PS50158"/>
    </source>
</evidence>
<evidence type="ECO:0000256" key="1">
    <source>
        <dbReference type="PROSITE-ProRule" id="PRU00047"/>
    </source>
</evidence>
<dbReference type="AlphaFoldDB" id="A0A8J5YHU2"/>
<keyword evidence="1" id="KW-0863">Zinc-finger</keyword>
<evidence type="ECO:0000313" key="4">
    <source>
        <dbReference type="Proteomes" id="UP000701853"/>
    </source>
</evidence>
<dbReference type="PANTHER" id="PTHR31286">
    <property type="entry name" value="GLYCINE-RICH CELL WALL STRUCTURAL PROTEIN 1.8-LIKE"/>
    <property type="match status" value="1"/>
</dbReference>
<evidence type="ECO:0000313" key="3">
    <source>
        <dbReference type="EMBL" id="KAG8478060.1"/>
    </source>
</evidence>
<dbReference type="EMBL" id="JAHUZN010000011">
    <property type="protein sequence ID" value="KAG8478060.1"/>
    <property type="molecule type" value="Genomic_DNA"/>
</dbReference>
<gene>
    <name evidence="3" type="ORF">CXB51_027385</name>
</gene>
<sequence length="208" mass="23984">MDPKGMETESGGEHQLKRGYLNLPHSRGTTIGFQLWKPSGSIEIVDLGFEYFLVKFLCNEDYDTAVKGGPWFINGNFLTMRKWQPNFRASEPNFNSVAYEPDNLARTGTSLGRLLRIDNATSSERRGKFARLCVQINIEEPLKQFISVEGKRQQILYEGIKKLCFQCGRMGHQRDVCPEIIISNCYEIVSDNPRTEKQRSRKKTRKFH</sequence>
<dbReference type="GO" id="GO:0008270">
    <property type="term" value="F:zinc ion binding"/>
    <property type="evidence" value="ECO:0007669"/>
    <property type="project" value="UniProtKB-KW"/>
</dbReference>
<keyword evidence="4" id="KW-1185">Reference proteome</keyword>
<dbReference type="Proteomes" id="UP000701853">
    <property type="component" value="Chromosome 11"/>
</dbReference>
<accession>A0A8J5YHU2</accession>
<feature type="domain" description="CCHC-type" evidence="2">
    <location>
        <begin position="164"/>
        <end position="179"/>
    </location>
</feature>
<dbReference type="PANTHER" id="PTHR31286:SF99">
    <property type="entry name" value="DUF4283 DOMAIN-CONTAINING PROTEIN"/>
    <property type="match status" value="1"/>
</dbReference>
<dbReference type="PROSITE" id="PS50158">
    <property type="entry name" value="ZF_CCHC"/>
    <property type="match status" value="1"/>
</dbReference>
<reference evidence="3 4" key="1">
    <citation type="journal article" date="2021" name="bioRxiv">
        <title>The Gossypium anomalum genome as a resource for cotton improvement and evolutionary analysis of hybrid incompatibility.</title>
        <authorList>
            <person name="Grover C.E."/>
            <person name="Yuan D."/>
            <person name="Arick M.A."/>
            <person name="Miller E.R."/>
            <person name="Hu G."/>
            <person name="Peterson D.G."/>
            <person name="Wendel J.F."/>
            <person name="Udall J.A."/>
        </authorList>
    </citation>
    <scope>NUCLEOTIDE SEQUENCE [LARGE SCALE GENOMIC DNA]</scope>
    <source>
        <strain evidence="3">JFW-Udall</strain>
        <tissue evidence="3">Leaf</tissue>
    </source>
</reference>
<dbReference type="OrthoDB" id="1002431at2759"/>
<dbReference type="Pfam" id="PF14111">
    <property type="entry name" value="DUF4283"/>
    <property type="match status" value="1"/>
</dbReference>
<dbReference type="InterPro" id="IPR040256">
    <property type="entry name" value="At4g02000-like"/>
</dbReference>
<keyword evidence="1" id="KW-0479">Metal-binding</keyword>